<dbReference type="InterPro" id="IPR050834">
    <property type="entry name" value="Glycosyltransf_2"/>
</dbReference>
<sequence length="1051" mass="117466">MIFSLIVTCTGKNLAQDLPQFTEALLNQTEDVKASDYEVIFVADNVSEDDYKIIEQQINKFAPQQARLLSQGAAGANAARNLGILNAKGDWLLFFSASDYCEHHFLSELSHAIYAYKGMGVFFTRIQSYQAQGKHHQYADLEGTAPKNIIETDLDDNMIFSLADINNMHRSARRMAFHREFCLEKQILFREDVLFGAEKIFHFSYLYALKKAVNDEDARFAFGYRAVYVKGAVVYTLPPAVRKQQFFVQAGFASQDLIYAQTGYLLAAYELAQQCDFDVNFIVDNFSIIAQSLVYALNFSPSLSVYTEQVRNELIAFVNILKYWMLLIRDLGATVQFLDAVAKDNFFVKVNSLPYALFLQAVACNPAKCNQVIDFLTTKNPHLRTNNFAPLVLPKHKATPAFTKVVKNVASAFMSLFGNKTRKAEVVEDQSAANASLDPNALPQLEAAPSTPNESKYTYSQINNQLVNNASELAYLYYHEVYYQNKEPYLCVVTNVPNRLLALLDQMGFNRKNLTRNISYRICGLTVGRQIMLNLGLLSRAEKKRLFALCAQIHANNSFNYRPTRGLKRTALHFFSNFNLRKHNYIFYRQAEKAQTLEPLQNISKLLGLTSTQASSLPVRLVNAYELGYEVDVAAYELTPELKAAYQVPFRHTEKDTDIAHLELDEIYQKAAALAEKAKYNRQGRDLTNVGKVESMTSMDTAEQELAAEFDKLVAQQQEQGIGVADEEANNPQATSAQNASAQHADTSNATQVKADEVANSASKTAAAQTSQAVNEQEAAAQAENAEAAKSADSAEGASNAQAVKAEAAQITAQTTQTVTVGETEEASVKDAEQADAADDNDGKQVVDAELLDTVDDEELTADDVSPAAQKLSENVDDAAQDLDTDPLVIKLKDIFAPHRIRGLTPSDYPHNYSPVVIEQVGTNANDQSLRSGMNYYTKVVGLNAMIIPLSQVLDRRNFCLSLLAPRFPLQDIIVVVDTLATEYNLAALTVFPNLRLVFTDVRMYNLWLEYVKYYAAGATDLEHEQVDYKLYQHRYDHWRLLTRSFVVVKN</sequence>
<dbReference type="InterPro" id="IPR001173">
    <property type="entry name" value="Glyco_trans_2-like"/>
</dbReference>
<comment type="caution">
    <text evidence="3">The sequence shown here is derived from an EMBL/GenBank/DDBJ whole genome shotgun (WGS) entry which is preliminary data.</text>
</comment>
<dbReference type="Proteomes" id="UP000265916">
    <property type="component" value="Unassembled WGS sequence"/>
</dbReference>
<accession>A0A3A1YP75</accession>
<dbReference type="AlphaFoldDB" id="A0A3A1YP75"/>
<evidence type="ECO:0000256" key="1">
    <source>
        <dbReference type="SAM" id="MobiDB-lite"/>
    </source>
</evidence>
<feature type="domain" description="Glycosyltransferase 2-like" evidence="2">
    <location>
        <begin position="5"/>
        <end position="137"/>
    </location>
</feature>
<dbReference type="OrthoDB" id="9802649at2"/>
<dbReference type="SUPFAM" id="SSF53448">
    <property type="entry name" value="Nucleotide-diphospho-sugar transferases"/>
    <property type="match status" value="1"/>
</dbReference>
<feature type="compositionally biased region" description="Polar residues" evidence="1">
    <location>
        <begin position="730"/>
        <end position="752"/>
    </location>
</feature>
<evidence type="ECO:0000313" key="4">
    <source>
        <dbReference type="Proteomes" id="UP000265916"/>
    </source>
</evidence>
<gene>
    <name evidence="3" type="ORF">CKF58_04600</name>
</gene>
<reference evidence="3 4" key="1">
    <citation type="submission" date="2017-08" db="EMBL/GenBank/DDBJ databases">
        <title>Reclassification of Bisgaard taxon 37 and 44.</title>
        <authorList>
            <person name="Christensen H."/>
        </authorList>
    </citation>
    <scope>NUCLEOTIDE SEQUENCE [LARGE SCALE GENOMIC DNA]</scope>
    <source>
        <strain evidence="3 4">111</strain>
    </source>
</reference>
<evidence type="ECO:0000259" key="2">
    <source>
        <dbReference type="Pfam" id="PF00535"/>
    </source>
</evidence>
<dbReference type="Gene3D" id="3.90.550.10">
    <property type="entry name" value="Spore Coat Polysaccharide Biosynthesis Protein SpsA, Chain A"/>
    <property type="match status" value="1"/>
</dbReference>
<name>A0A3A1YP75_9GAMM</name>
<dbReference type="RefSeq" id="WP_119531445.1">
    <property type="nucleotide sequence ID" value="NZ_JBHSSP010000032.1"/>
</dbReference>
<feature type="region of interest" description="Disordered" evidence="1">
    <location>
        <begin position="730"/>
        <end position="795"/>
    </location>
</feature>
<dbReference type="PANTHER" id="PTHR43685:SF2">
    <property type="entry name" value="GLYCOSYLTRANSFERASE 2-LIKE DOMAIN-CONTAINING PROTEIN"/>
    <property type="match status" value="1"/>
</dbReference>
<proteinExistence type="predicted"/>
<feature type="compositionally biased region" description="Low complexity" evidence="1">
    <location>
        <begin position="812"/>
        <end position="822"/>
    </location>
</feature>
<evidence type="ECO:0000313" key="3">
    <source>
        <dbReference type="EMBL" id="RIY37847.1"/>
    </source>
</evidence>
<dbReference type="CDD" id="cd00761">
    <property type="entry name" value="Glyco_tranf_GTA_type"/>
    <property type="match status" value="1"/>
</dbReference>
<dbReference type="PANTHER" id="PTHR43685">
    <property type="entry name" value="GLYCOSYLTRANSFERASE"/>
    <property type="match status" value="1"/>
</dbReference>
<dbReference type="Pfam" id="PF00535">
    <property type="entry name" value="Glycos_transf_2"/>
    <property type="match status" value="1"/>
</dbReference>
<keyword evidence="4" id="KW-1185">Reference proteome</keyword>
<feature type="region of interest" description="Disordered" evidence="1">
    <location>
        <begin position="812"/>
        <end position="845"/>
    </location>
</feature>
<organism evidence="3 4">
    <name type="scientific">Psittacicella hinzii</name>
    <dbReference type="NCBI Taxonomy" id="2028575"/>
    <lineage>
        <taxon>Bacteria</taxon>
        <taxon>Pseudomonadati</taxon>
        <taxon>Pseudomonadota</taxon>
        <taxon>Gammaproteobacteria</taxon>
        <taxon>Pasteurellales</taxon>
        <taxon>Psittacicellaceae</taxon>
        <taxon>Psittacicella</taxon>
    </lineage>
</organism>
<dbReference type="EMBL" id="NRJG01000079">
    <property type="protein sequence ID" value="RIY37847.1"/>
    <property type="molecule type" value="Genomic_DNA"/>
</dbReference>
<dbReference type="InterPro" id="IPR029044">
    <property type="entry name" value="Nucleotide-diphossugar_trans"/>
</dbReference>
<feature type="compositionally biased region" description="Low complexity" evidence="1">
    <location>
        <begin position="759"/>
        <end position="795"/>
    </location>
</feature>
<protein>
    <recommendedName>
        <fullName evidence="2">Glycosyltransferase 2-like domain-containing protein</fullName>
    </recommendedName>
</protein>